<protein>
    <recommendedName>
        <fullName evidence="2">receptor protein-tyrosine kinase</fullName>
        <ecNumber evidence="2">2.7.10.1</ecNumber>
    </recommendedName>
</protein>
<gene>
    <name evidence="20" type="ORF">EB796_001863</name>
</gene>
<dbReference type="FunFam" id="1.10.510.10:FF:000233">
    <property type="entry name" value="receptor tyrosine-protein kinase erbB-3"/>
    <property type="match status" value="1"/>
</dbReference>
<name>A0A7J7KNU1_BUGNE</name>
<feature type="compositionally biased region" description="Basic and acidic residues" evidence="16">
    <location>
        <begin position="1339"/>
        <end position="1358"/>
    </location>
</feature>
<dbReference type="Pfam" id="PF01030">
    <property type="entry name" value="Recep_L_domain"/>
    <property type="match status" value="2"/>
</dbReference>
<keyword evidence="21" id="KW-1185">Reference proteome</keyword>
<dbReference type="InterPro" id="IPR050122">
    <property type="entry name" value="RTK"/>
</dbReference>
<dbReference type="InterPro" id="IPR009030">
    <property type="entry name" value="Growth_fac_rcpt_cys_sf"/>
</dbReference>
<dbReference type="PROSITE" id="PS00107">
    <property type="entry name" value="PROTEIN_KINASE_ATP"/>
    <property type="match status" value="1"/>
</dbReference>
<dbReference type="FunFam" id="2.10.220.10:FF:000001">
    <property type="entry name" value="Receptor protein-tyrosine kinase"/>
    <property type="match status" value="1"/>
</dbReference>
<evidence type="ECO:0000256" key="11">
    <source>
        <dbReference type="ARBA" id="ARBA00023137"/>
    </source>
</evidence>
<evidence type="ECO:0000256" key="3">
    <source>
        <dbReference type="ARBA" id="ARBA00022553"/>
    </source>
</evidence>
<dbReference type="SMART" id="SM00219">
    <property type="entry name" value="TyrKc"/>
    <property type="match status" value="1"/>
</dbReference>
<evidence type="ECO:0000313" key="20">
    <source>
        <dbReference type="EMBL" id="KAF6039827.1"/>
    </source>
</evidence>
<evidence type="ECO:0000259" key="19">
    <source>
        <dbReference type="PROSITE" id="PS50011"/>
    </source>
</evidence>
<dbReference type="GO" id="GO:0043066">
    <property type="term" value="P:negative regulation of apoptotic process"/>
    <property type="evidence" value="ECO:0007669"/>
    <property type="project" value="TreeGrafter"/>
</dbReference>
<dbReference type="OrthoDB" id="6219513at2759"/>
<evidence type="ECO:0000256" key="10">
    <source>
        <dbReference type="ARBA" id="ARBA00023136"/>
    </source>
</evidence>
<keyword evidence="13" id="KW-0325">Glycoprotein</keyword>
<dbReference type="InterPro" id="IPR032778">
    <property type="entry name" value="GF_recep_IV"/>
</dbReference>
<dbReference type="SUPFAM" id="SSF56112">
    <property type="entry name" value="Protein kinase-like (PK-like)"/>
    <property type="match status" value="1"/>
</dbReference>
<dbReference type="EC" id="2.7.10.1" evidence="2"/>
<keyword evidence="5 17" id="KW-0812">Transmembrane</keyword>
<evidence type="ECO:0000256" key="14">
    <source>
        <dbReference type="ARBA" id="ARBA00051243"/>
    </source>
</evidence>
<dbReference type="Pfam" id="PF07714">
    <property type="entry name" value="PK_Tyr_Ser-Thr"/>
    <property type="match status" value="1"/>
</dbReference>
<evidence type="ECO:0000256" key="16">
    <source>
        <dbReference type="SAM" id="MobiDB-lite"/>
    </source>
</evidence>
<keyword evidence="11" id="KW-0829">Tyrosine-protein kinase</keyword>
<accession>A0A7J7KNU1</accession>
<feature type="transmembrane region" description="Helical" evidence="17">
    <location>
        <begin position="878"/>
        <end position="900"/>
    </location>
</feature>
<organism evidence="20 21">
    <name type="scientific">Bugula neritina</name>
    <name type="common">Brown bryozoan</name>
    <name type="synonym">Sertularia neritina</name>
    <dbReference type="NCBI Taxonomy" id="10212"/>
    <lineage>
        <taxon>Eukaryota</taxon>
        <taxon>Metazoa</taxon>
        <taxon>Spiralia</taxon>
        <taxon>Lophotrochozoa</taxon>
        <taxon>Bryozoa</taxon>
        <taxon>Gymnolaemata</taxon>
        <taxon>Cheilostomatida</taxon>
        <taxon>Flustrina</taxon>
        <taxon>Buguloidea</taxon>
        <taxon>Bugulidae</taxon>
        <taxon>Bugula</taxon>
    </lineage>
</organism>
<sequence length="1511" mass="167166">MITTGHVFLSLSVYTVLLCQTCLSTQLFTVDDVCQGTSNKLRGIGDTPQSRLSALENRYTGCQYVDGNLEIVGLNHQDFYNKDLSFLSSIREVTGYVLIANVYVQNVTLENLRIIRGDSLYQPLNTSFNSSRVSSTPQSNGYALFVSHNYMSPSIGLRLLGLTKLTEISSGDVLFENNNLLCYATTNIYWFDILADVVLQHVRFNKDFVADVKPCQPGCHELCTKDIHGKRNKYCWGPGPKNCQQMNKVTCAEQCGGDRCFGSQSNKCCHAECAGGCDGPSKTDCWGCKHFYNDGGCDAFCPPQMIYDNTNFKWVLNPDRKYAYGKLCTEKCPQMFLEHKGGCVKTCPNGYQSNSLQTSCEACSGPCPKSCSINWISDVDYVNSANIHELDGCTTVSGHIVITQSTFTGDPARNITPMSVEQLYVLKSIKDIAGYLVVSGVTNPNFTNLEFLSNLERILGRTADRYDAALHIRENTHLEYLGLTSLRYVSSSTLVIVRYNPKLCYVSSIKWKKLRDGKAVNSGYIVGNANDSVYCKSRNLICDGECKNGCWGPGNTRCLACRNSKYQDQCVSDCSGRLLFSLAGDKECHACHPQCESACDGSTAKDCDECKNYRDGPYCVAECPQEFKYADGNSTCQPCHPNCVRGCTGPGNFVGEGGCNFCEVSVANDNEDAILKCLDEKDRCPSGYFPNTNARGALGFLKDFVVCTRCHPLCAECEEKGNFHCLKCTHYESDSECVETCAADYYPDEGNKQCHRCHGACRWDCTGPSQWQCHNCAHYKVYNDSVIAYSSDVTSYSPVSLGAHTTAAGAPVNVSAYGLLRTTESQAKPRQQFYCTETKECPPHKPVVIHEDRDSVCVSFKESEPQARIKGDISTQTIVSVVVAIVATLVITGLAVWLCTTRNRRKWTQMSQATSRLEPVDPSTAPPDMSTLRIIKEVELRRGGILGSGAFGTVYKGVWLPEGERLKIPVAIKVLQDGTSVQNQELLEEARVMASVEHPYCVRIVAVCMTEQMMLITQLMPLGCLLDYVKDNKNNISSGVMLHWCTQIAKGMVYLESKGVVHRDLAARNVLVKSQNQVKITDFGLAKLLDGNVGEYHSAGGKMPIKWLALESIQRRKFTHKTDVWSYGVTLWEMFTYGQKPYENNRAIEVPELLEKGERLPQPSICTIDVYMIMIKCWVIDADSRPSFSELADEFTKMSRDPSRYLIIEGDAEMGPPLSSVDTRELMTCQYSELLSTDGLDRIMTADDYLHICSQRSLSSALTDVTYANLDPGPALPHVVYSRPPRHNDNHVAQFSPVINNMTYPRQNGSLHTYVNDFISQGSMASESSLASTRAPPGGRRELGHSLGRSRSEKARDGANYDKAANNGAIHNADSCNSLKPFRSSNSLLCIQEVEAGIESPPSYYEMTSANHNAPGGDSAVYENGYMTSRSQDAFHSLNSEEPPYPSKYTGHAQTYANPEYYKEEALNSPDTSNIHMDEFNPLLPSTTADCFNSVSAFSSDSSTRDSFVSN</sequence>
<keyword evidence="3" id="KW-0597">Phosphoprotein</keyword>
<keyword evidence="10 17" id="KW-0472">Membrane</keyword>
<dbReference type="InterPro" id="IPR006211">
    <property type="entry name" value="Furin-like_Cys-rich_dom"/>
</dbReference>
<evidence type="ECO:0000256" key="9">
    <source>
        <dbReference type="ARBA" id="ARBA00022989"/>
    </source>
</evidence>
<dbReference type="Gene3D" id="3.80.20.20">
    <property type="entry name" value="Receptor L-domain"/>
    <property type="match status" value="2"/>
</dbReference>
<dbReference type="GO" id="GO:0043235">
    <property type="term" value="C:receptor complex"/>
    <property type="evidence" value="ECO:0007669"/>
    <property type="project" value="TreeGrafter"/>
</dbReference>
<evidence type="ECO:0000313" key="21">
    <source>
        <dbReference type="Proteomes" id="UP000593567"/>
    </source>
</evidence>
<evidence type="ECO:0000256" key="6">
    <source>
        <dbReference type="ARBA" id="ARBA00022741"/>
    </source>
</evidence>
<proteinExistence type="predicted"/>
<dbReference type="PANTHER" id="PTHR24416">
    <property type="entry name" value="TYROSINE-PROTEIN KINASE RECEPTOR"/>
    <property type="match status" value="1"/>
</dbReference>
<dbReference type="InterPro" id="IPR001245">
    <property type="entry name" value="Ser-Thr/Tyr_kinase_cat_dom"/>
</dbReference>
<dbReference type="EMBL" id="VXIV02000207">
    <property type="protein sequence ID" value="KAF6039827.1"/>
    <property type="molecule type" value="Genomic_DNA"/>
</dbReference>
<feature type="region of interest" description="Disordered" evidence="16">
    <location>
        <begin position="1326"/>
        <end position="1358"/>
    </location>
</feature>
<feature type="binding site" evidence="15">
    <location>
        <position position="973"/>
    </location>
    <ligand>
        <name>ATP</name>
        <dbReference type="ChEBI" id="CHEBI:30616"/>
    </ligand>
</feature>
<evidence type="ECO:0000256" key="5">
    <source>
        <dbReference type="ARBA" id="ARBA00022692"/>
    </source>
</evidence>
<keyword evidence="12" id="KW-0675">Receptor</keyword>
<dbReference type="GO" id="GO:0009925">
    <property type="term" value="C:basal plasma membrane"/>
    <property type="evidence" value="ECO:0007669"/>
    <property type="project" value="TreeGrafter"/>
</dbReference>
<dbReference type="PANTHER" id="PTHR24416:SF566">
    <property type="entry name" value="EPIDERMAL GROWTH FACTOR RECEPTOR"/>
    <property type="match status" value="1"/>
</dbReference>
<evidence type="ECO:0000256" key="15">
    <source>
        <dbReference type="PROSITE-ProRule" id="PRU10141"/>
    </source>
</evidence>
<comment type="caution">
    <text evidence="20">The sequence shown here is derived from an EMBL/GenBank/DDBJ whole genome shotgun (WGS) entry which is preliminary data.</text>
</comment>
<dbReference type="CDD" id="cd00064">
    <property type="entry name" value="FU"/>
    <property type="match status" value="4"/>
</dbReference>
<evidence type="ECO:0000256" key="1">
    <source>
        <dbReference type="ARBA" id="ARBA00004479"/>
    </source>
</evidence>
<feature type="domain" description="Protein kinase" evidence="19">
    <location>
        <begin position="940"/>
        <end position="1196"/>
    </location>
</feature>
<keyword evidence="7" id="KW-0418">Kinase</keyword>
<dbReference type="InterPro" id="IPR017441">
    <property type="entry name" value="Protein_kinase_ATP_BS"/>
</dbReference>
<dbReference type="Gene3D" id="2.10.220.10">
    <property type="entry name" value="Hormone Receptor, Insulin-like Growth Factor Receptor 1, Chain A, domain 2"/>
    <property type="match status" value="3"/>
</dbReference>
<dbReference type="InterPro" id="IPR008266">
    <property type="entry name" value="Tyr_kinase_AS"/>
</dbReference>
<dbReference type="PROSITE" id="PS50011">
    <property type="entry name" value="PROTEIN_KINASE_DOM"/>
    <property type="match status" value="1"/>
</dbReference>
<evidence type="ECO:0000256" key="12">
    <source>
        <dbReference type="ARBA" id="ARBA00023170"/>
    </source>
</evidence>
<evidence type="ECO:0000256" key="4">
    <source>
        <dbReference type="ARBA" id="ARBA00022679"/>
    </source>
</evidence>
<keyword evidence="6 15" id="KW-0547">Nucleotide-binding</keyword>
<dbReference type="SUPFAM" id="SSF52058">
    <property type="entry name" value="L domain-like"/>
    <property type="match status" value="2"/>
</dbReference>
<dbReference type="PROSITE" id="PS00109">
    <property type="entry name" value="PROTEIN_KINASE_TYR"/>
    <property type="match status" value="1"/>
</dbReference>
<dbReference type="InterPro" id="IPR036941">
    <property type="entry name" value="Rcpt_L-dom_sf"/>
</dbReference>
<reference evidence="20" key="1">
    <citation type="submission" date="2020-06" db="EMBL/GenBank/DDBJ databases">
        <title>Draft genome of Bugula neritina, a colonial animal packing powerful symbionts and potential medicines.</title>
        <authorList>
            <person name="Rayko M."/>
        </authorList>
    </citation>
    <scope>NUCLEOTIDE SEQUENCE [LARGE SCALE GENOMIC DNA]</scope>
    <source>
        <strain evidence="20">Kwan_BN1</strain>
    </source>
</reference>
<dbReference type="InterPro" id="IPR000494">
    <property type="entry name" value="Rcpt_L-dom"/>
</dbReference>
<keyword evidence="9 17" id="KW-1133">Transmembrane helix</keyword>
<dbReference type="Gene3D" id="3.30.200.20">
    <property type="entry name" value="Phosphorylase Kinase, domain 1"/>
    <property type="match status" value="1"/>
</dbReference>
<dbReference type="InterPro" id="IPR006212">
    <property type="entry name" value="Furin_repeat"/>
</dbReference>
<evidence type="ECO:0000256" key="2">
    <source>
        <dbReference type="ARBA" id="ARBA00011902"/>
    </source>
</evidence>
<comment type="catalytic activity">
    <reaction evidence="14">
        <text>L-tyrosyl-[protein] + ATP = O-phospho-L-tyrosyl-[protein] + ADP + H(+)</text>
        <dbReference type="Rhea" id="RHEA:10596"/>
        <dbReference type="Rhea" id="RHEA-COMP:10136"/>
        <dbReference type="Rhea" id="RHEA-COMP:20101"/>
        <dbReference type="ChEBI" id="CHEBI:15378"/>
        <dbReference type="ChEBI" id="CHEBI:30616"/>
        <dbReference type="ChEBI" id="CHEBI:46858"/>
        <dbReference type="ChEBI" id="CHEBI:61978"/>
        <dbReference type="ChEBI" id="CHEBI:456216"/>
        <dbReference type="EC" id="2.7.10.1"/>
    </reaction>
</comment>
<dbReference type="Gene3D" id="1.10.510.10">
    <property type="entry name" value="Transferase(Phosphotransferase) domain 1"/>
    <property type="match status" value="1"/>
</dbReference>
<keyword evidence="4" id="KW-0808">Transferase</keyword>
<evidence type="ECO:0000256" key="7">
    <source>
        <dbReference type="ARBA" id="ARBA00022777"/>
    </source>
</evidence>
<dbReference type="GO" id="GO:0008284">
    <property type="term" value="P:positive regulation of cell population proliferation"/>
    <property type="evidence" value="ECO:0007669"/>
    <property type="project" value="TreeGrafter"/>
</dbReference>
<comment type="subcellular location">
    <subcellularLocation>
        <location evidence="1">Membrane</location>
        <topology evidence="1">Single-pass type I membrane protein</topology>
    </subcellularLocation>
</comment>
<feature type="chain" id="PRO_5029480271" description="receptor protein-tyrosine kinase" evidence="18">
    <location>
        <begin position="25"/>
        <end position="1511"/>
    </location>
</feature>
<dbReference type="Pfam" id="PF14843">
    <property type="entry name" value="GF_recep_IV"/>
    <property type="match status" value="1"/>
</dbReference>
<dbReference type="PRINTS" id="PR00109">
    <property type="entry name" value="TYRKINASE"/>
</dbReference>
<dbReference type="GO" id="GO:0005524">
    <property type="term" value="F:ATP binding"/>
    <property type="evidence" value="ECO:0007669"/>
    <property type="project" value="UniProtKB-UniRule"/>
</dbReference>
<dbReference type="GO" id="GO:0004714">
    <property type="term" value="F:transmembrane receptor protein tyrosine kinase activity"/>
    <property type="evidence" value="ECO:0007669"/>
    <property type="project" value="UniProtKB-EC"/>
</dbReference>
<feature type="signal peptide" evidence="18">
    <location>
        <begin position="1"/>
        <end position="24"/>
    </location>
</feature>
<evidence type="ECO:0000256" key="8">
    <source>
        <dbReference type="ARBA" id="ARBA00022840"/>
    </source>
</evidence>
<dbReference type="InterPro" id="IPR020635">
    <property type="entry name" value="Tyr_kinase_cat_dom"/>
</dbReference>
<dbReference type="Pfam" id="PF00757">
    <property type="entry name" value="Furin-like"/>
    <property type="match status" value="1"/>
</dbReference>
<keyword evidence="8 15" id="KW-0067">ATP-binding</keyword>
<dbReference type="FunFam" id="3.30.200.20:FF:000422">
    <property type="entry name" value="Receptor protein-tyrosine kinase"/>
    <property type="match status" value="1"/>
</dbReference>
<dbReference type="Proteomes" id="UP000593567">
    <property type="component" value="Unassembled WGS sequence"/>
</dbReference>
<evidence type="ECO:0000256" key="18">
    <source>
        <dbReference type="SAM" id="SignalP"/>
    </source>
</evidence>
<keyword evidence="18" id="KW-0732">Signal</keyword>
<dbReference type="SMART" id="SM00261">
    <property type="entry name" value="FU"/>
    <property type="match status" value="6"/>
</dbReference>
<evidence type="ECO:0000256" key="17">
    <source>
        <dbReference type="SAM" id="Phobius"/>
    </source>
</evidence>
<dbReference type="GO" id="GO:0038127">
    <property type="term" value="P:ERBB signaling pathway"/>
    <property type="evidence" value="ECO:0007669"/>
    <property type="project" value="UniProtKB-ARBA"/>
</dbReference>
<dbReference type="CDD" id="cd05057">
    <property type="entry name" value="PTKc_EGFR_like"/>
    <property type="match status" value="1"/>
</dbReference>
<evidence type="ECO:0000256" key="13">
    <source>
        <dbReference type="ARBA" id="ARBA00023180"/>
    </source>
</evidence>
<dbReference type="GO" id="GO:0022008">
    <property type="term" value="P:neurogenesis"/>
    <property type="evidence" value="ECO:0007669"/>
    <property type="project" value="TreeGrafter"/>
</dbReference>
<dbReference type="SUPFAM" id="SSF57184">
    <property type="entry name" value="Growth factor receptor domain"/>
    <property type="match status" value="3"/>
</dbReference>
<dbReference type="InterPro" id="IPR000719">
    <property type="entry name" value="Prot_kinase_dom"/>
</dbReference>
<dbReference type="InterPro" id="IPR011009">
    <property type="entry name" value="Kinase-like_dom_sf"/>
</dbReference>